<dbReference type="InterPro" id="IPR046341">
    <property type="entry name" value="SET_dom_sf"/>
</dbReference>
<evidence type="ECO:0000256" key="6">
    <source>
        <dbReference type="ARBA" id="ARBA00022691"/>
    </source>
</evidence>
<protein>
    <submittedName>
        <fullName evidence="16">Histone-lysine N-methyltransferase ASHH2</fullName>
    </submittedName>
</protein>
<evidence type="ECO:0000256" key="3">
    <source>
        <dbReference type="ARBA" id="ARBA00022454"/>
    </source>
</evidence>
<dbReference type="Gene3D" id="2.170.270.10">
    <property type="entry name" value="SET domain"/>
    <property type="match status" value="1"/>
</dbReference>
<evidence type="ECO:0000256" key="5">
    <source>
        <dbReference type="ARBA" id="ARBA00022679"/>
    </source>
</evidence>
<dbReference type="InterPro" id="IPR050777">
    <property type="entry name" value="SET2_Histone-Lys_MeTrsfase"/>
</dbReference>
<feature type="region of interest" description="Disordered" evidence="11">
    <location>
        <begin position="585"/>
        <end position="604"/>
    </location>
</feature>
<dbReference type="Pfam" id="PF07496">
    <property type="entry name" value="zf-CW"/>
    <property type="match status" value="1"/>
</dbReference>
<keyword evidence="3" id="KW-0158">Chromosome</keyword>
<feature type="compositionally biased region" description="Basic and acidic residues" evidence="11">
    <location>
        <begin position="1689"/>
        <end position="1701"/>
    </location>
</feature>
<evidence type="ECO:0000259" key="15">
    <source>
        <dbReference type="PROSITE" id="PS51215"/>
    </source>
</evidence>
<dbReference type="Pfam" id="PF17907">
    <property type="entry name" value="AWS"/>
    <property type="match status" value="1"/>
</dbReference>
<dbReference type="Pfam" id="PF00856">
    <property type="entry name" value="SET"/>
    <property type="match status" value="1"/>
</dbReference>
<reference evidence="16 17" key="1">
    <citation type="journal article" date="2022" name="Nat. Plants">
        <title>Genomes of leafy and leafless Platanthera orchids illuminate the evolution of mycoheterotrophy.</title>
        <authorList>
            <person name="Li M.H."/>
            <person name="Liu K.W."/>
            <person name="Li Z."/>
            <person name="Lu H.C."/>
            <person name="Ye Q.L."/>
            <person name="Zhang D."/>
            <person name="Wang J.Y."/>
            <person name="Li Y.F."/>
            <person name="Zhong Z.M."/>
            <person name="Liu X."/>
            <person name="Yu X."/>
            <person name="Liu D.K."/>
            <person name="Tu X.D."/>
            <person name="Liu B."/>
            <person name="Hao Y."/>
            <person name="Liao X.Y."/>
            <person name="Jiang Y.T."/>
            <person name="Sun W.H."/>
            <person name="Chen J."/>
            <person name="Chen Y.Q."/>
            <person name="Ai Y."/>
            <person name="Zhai J.W."/>
            <person name="Wu S.S."/>
            <person name="Zhou Z."/>
            <person name="Hsiao Y.Y."/>
            <person name="Wu W.L."/>
            <person name="Chen Y.Y."/>
            <person name="Lin Y.F."/>
            <person name="Hsu J.L."/>
            <person name="Li C.Y."/>
            <person name="Wang Z.W."/>
            <person name="Zhao X."/>
            <person name="Zhong W.Y."/>
            <person name="Ma X.K."/>
            <person name="Ma L."/>
            <person name="Huang J."/>
            <person name="Chen G.Z."/>
            <person name="Huang M.Z."/>
            <person name="Huang L."/>
            <person name="Peng D.H."/>
            <person name="Luo Y.B."/>
            <person name="Zou S.Q."/>
            <person name="Chen S.P."/>
            <person name="Lan S."/>
            <person name="Tsai W.C."/>
            <person name="Van de Peer Y."/>
            <person name="Liu Z.J."/>
        </authorList>
    </citation>
    <scope>NUCLEOTIDE SEQUENCE [LARGE SCALE GENOMIC DNA]</scope>
    <source>
        <strain evidence="16">Lor287</strain>
    </source>
</reference>
<dbReference type="InterPro" id="IPR001214">
    <property type="entry name" value="SET_dom"/>
</dbReference>
<dbReference type="GO" id="GO:0042054">
    <property type="term" value="F:histone methyltransferase activity"/>
    <property type="evidence" value="ECO:0007669"/>
    <property type="project" value="InterPro"/>
</dbReference>
<feature type="domain" description="Post-SET" evidence="13">
    <location>
        <begin position="1181"/>
        <end position="1197"/>
    </location>
</feature>
<evidence type="ECO:0000259" key="12">
    <source>
        <dbReference type="PROSITE" id="PS50280"/>
    </source>
</evidence>
<organism evidence="16 17">
    <name type="scientific">Platanthera zijinensis</name>
    <dbReference type="NCBI Taxonomy" id="2320716"/>
    <lineage>
        <taxon>Eukaryota</taxon>
        <taxon>Viridiplantae</taxon>
        <taxon>Streptophyta</taxon>
        <taxon>Embryophyta</taxon>
        <taxon>Tracheophyta</taxon>
        <taxon>Spermatophyta</taxon>
        <taxon>Magnoliopsida</taxon>
        <taxon>Liliopsida</taxon>
        <taxon>Asparagales</taxon>
        <taxon>Orchidaceae</taxon>
        <taxon>Orchidoideae</taxon>
        <taxon>Orchideae</taxon>
        <taxon>Orchidinae</taxon>
        <taxon>Platanthera</taxon>
    </lineage>
</organism>
<evidence type="ECO:0000256" key="2">
    <source>
        <dbReference type="ARBA" id="ARBA00004286"/>
    </source>
</evidence>
<feature type="domain" description="AWS" evidence="15">
    <location>
        <begin position="1004"/>
        <end position="1054"/>
    </location>
</feature>
<dbReference type="SMART" id="SM00508">
    <property type="entry name" value="PostSET"/>
    <property type="match status" value="1"/>
</dbReference>
<evidence type="ECO:0000256" key="8">
    <source>
        <dbReference type="ARBA" id="ARBA00022771"/>
    </source>
</evidence>
<dbReference type="SMART" id="SM00317">
    <property type="entry name" value="SET"/>
    <property type="match status" value="1"/>
</dbReference>
<evidence type="ECO:0000256" key="9">
    <source>
        <dbReference type="ARBA" id="ARBA00022833"/>
    </source>
</evidence>
<accession>A0AAP0G225</accession>
<keyword evidence="5" id="KW-0808">Transferase</keyword>
<keyword evidence="8" id="KW-0863">Zinc-finger</keyword>
<dbReference type="PROSITE" id="PS51215">
    <property type="entry name" value="AWS"/>
    <property type="match status" value="1"/>
</dbReference>
<dbReference type="InterPro" id="IPR006560">
    <property type="entry name" value="AWS_dom"/>
</dbReference>
<dbReference type="Gene3D" id="3.30.40.100">
    <property type="match status" value="1"/>
</dbReference>
<dbReference type="SUPFAM" id="SSF82199">
    <property type="entry name" value="SET domain"/>
    <property type="match status" value="1"/>
</dbReference>
<evidence type="ECO:0000256" key="10">
    <source>
        <dbReference type="ARBA" id="ARBA00023242"/>
    </source>
</evidence>
<evidence type="ECO:0000313" key="16">
    <source>
        <dbReference type="EMBL" id="KAK8934336.1"/>
    </source>
</evidence>
<feature type="region of interest" description="Disordered" evidence="11">
    <location>
        <begin position="1638"/>
        <end position="1703"/>
    </location>
</feature>
<dbReference type="InterPro" id="IPR003616">
    <property type="entry name" value="Post-SET_dom"/>
</dbReference>
<dbReference type="PANTHER" id="PTHR22884">
    <property type="entry name" value="SET DOMAIN PROTEINS"/>
    <property type="match status" value="1"/>
</dbReference>
<dbReference type="GO" id="GO:0008270">
    <property type="term" value="F:zinc ion binding"/>
    <property type="evidence" value="ECO:0007669"/>
    <property type="project" value="UniProtKB-KW"/>
</dbReference>
<keyword evidence="4" id="KW-0489">Methyltransferase</keyword>
<evidence type="ECO:0000256" key="1">
    <source>
        <dbReference type="ARBA" id="ARBA00004123"/>
    </source>
</evidence>
<keyword evidence="9" id="KW-0862">Zinc</keyword>
<evidence type="ECO:0000259" key="13">
    <source>
        <dbReference type="PROSITE" id="PS50868"/>
    </source>
</evidence>
<proteinExistence type="predicted"/>
<dbReference type="EMBL" id="JBBWWQ010000012">
    <property type="protein sequence ID" value="KAK8934336.1"/>
    <property type="molecule type" value="Genomic_DNA"/>
</dbReference>
<dbReference type="Proteomes" id="UP001418222">
    <property type="component" value="Unassembled WGS sequence"/>
</dbReference>
<keyword evidence="7" id="KW-0479">Metal-binding</keyword>
<feature type="compositionally biased region" description="Basic and acidic residues" evidence="11">
    <location>
        <begin position="591"/>
        <end position="600"/>
    </location>
</feature>
<feature type="compositionally biased region" description="Low complexity" evidence="11">
    <location>
        <begin position="1658"/>
        <end position="1677"/>
    </location>
</feature>
<evidence type="ECO:0000256" key="11">
    <source>
        <dbReference type="SAM" id="MobiDB-lite"/>
    </source>
</evidence>
<evidence type="ECO:0000256" key="4">
    <source>
        <dbReference type="ARBA" id="ARBA00022603"/>
    </source>
</evidence>
<evidence type="ECO:0000313" key="17">
    <source>
        <dbReference type="Proteomes" id="UP001418222"/>
    </source>
</evidence>
<dbReference type="GO" id="GO:0005694">
    <property type="term" value="C:chromosome"/>
    <property type="evidence" value="ECO:0007669"/>
    <property type="project" value="UniProtKB-SubCell"/>
</dbReference>
<evidence type="ECO:0000259" key="14">
    <source>
        <dbReference type="PROSITE" id="PS51050"/>
    </source>
</evidence>
<feature type="domain" description="SET" evidence="12">
    <location>
        <begin position="1056"/>
        <end position="1173"/>
    </location>
</feature>
<gene>
    <name evidence="16" type="primary">ASHH2</name>
    <name evidence="16" type="ORF">KSP39_PZI014558</name>
</gene>
<dbReference type="FunFam" id="2.170.270.10:FF:000035">
    <property type="entry name" value="Histone-lysine N-methyltransferase"/>
    <property type="match status" value="1"/>
</dbReference>
<comment type="subcellular location">
    <subcellularLocation>
        <location evidence="2">Chromosome</location>
    </subcellularLocation>
    <subcellularLocation>
        <location evidence="1">Nucleus</location>
    </subcellularLocation>
</comment>
<dbReference type="GO" id="GO:0005634">
    <property type="term" value="C:nucleus"/>
    <property type="evidence" value="ECO:0007669"/>
    <property type="project" value="UniProtKB-SubCell"/>
</dbReference>
<sequence>MDSWDSRGRIALPDSDNDCSLMGSESYLRDYRTETAAELRIPSTFICNDYRNAFSGMVSKDLEGREERRSNAKEVSVKEEHWNVAEVVPRVRAEEEEVEFPELSLLRGQLGIGAKEEYMPRMFGDGRNCNGYDSFLISSKVGIDGDLAKDSNGFYYPNLPSECTVAPLFSNGSSVEGRIRSLCNVDSYKSNIDNCGVNLTNLDGKTKDNDQPFCTQNGTSLQKVEEEILRAPLADHEASCSGQGSTGELTYFSAGGRSTPEKISSSEFDVKGGIFDSFKKTSAYCNIYNDCCIEEDNVPVFIENSSSLTSTRRSNPKRGASLRSNLADVKFKPSIKIRSDRTKCRRKFGSSTSCTPKILTMFIGDSGVKRQIRNSRRRARLCVWGTEESLFSIIKEKDELIKHDSIQNTARKSRSKKEGCFVNRRKRTTAVKDEHSPISSDKIPSFSQSIQPIILDAQPSTENGIENFIPNSDFNSASGISGVKVELDENLSENWYAVVRSNMRERHQGEKDLESTLTQETSPDNLLTDCHGVSSLANLEFVAETFDDKFPLDPGNSPDSDVYNPLIDVGTMALEGSSFIKRQFTSKRNNKNQESKKEDCLPSAASNFNDPATTCLPLLTKEMQVGGNLRKHIKRSHKGNKKLNEKKEMKGKIENKRKRETVGKKLGQIRECPFLSSDLPGEERLDCQAKSYDVKKASLSFLKGKGGCDKGNKCSKLSKNHRKIGSNPERSLVNSSVPGLAVLDKHKHRLEIQNRTETSNLHSLNEGIEQLEEILPSGNGKECQIRTGTKKKLCKSKSKRADSNWHKRKFIYDHLKENILKSDKISSADVITSGNDNLGISPGATDNASKLEGQIHGEIIPVDALRKDPTDDIATPVFSDSAREPYNIIAGQSSFLGKKAWALCDDCQKWRCVPDELVHVIEKERWTCKDNVDDRFADCTIPQEKTDEEINNDLGISDEQYCSSAMHNYGELMPPRLSAAAHTTWTRIKANLFLHRSRRTQTIDEIMVCHCKRPPEGGLGCGEECLNRMLNIECVKGTCPCGTLCSNQQFQKRKYAKLKGLKYGKKGFGLQLEESASRGEFLIEYVGEVLDLATYEARLRYYAGRGQKHFYFMTLNGGEVIDACDKGNLGRFINHSCDPNCRTEKWMVNGEVCIGLFAIRDIKKGEEITFDYNYVRVFGAAAKKCVCGSAECRGYIGGDPSSSEVVIQDDSDTDDVEPLMIEDGGIEPVVTGIDYLATNAKVVGHEISLVERNDKHDNPSMPDQETCVEDHGLDNQDDIHQLSSEPNQMDSLIQSSCVEFESNVCKVSDIQQFEEVNRGLSSTKPDQTFYEDGKEVPPLCTVYRSLLPVQLSERLKHSLMQTNHGVHGPVLDDTTKISFQNSGSSMHERDSATSPIDEILTASKVNVVKTLRRIKVKRSGVSTKSIASGKAKKVSTAISSRHIEGVEEKLNELLDEDGGICKKKDAAKGYLKLLVVTAAAGDETNGSVSQSARDLSLILDAILKTKSRMVLVDIIKKNGLQMLHNMMKQNRDNFNRIPILRKLLKVLEFLAEKEILTRDHIHVPPPCSGMESFKESMLKLMKHRDTQVHVIARNFADQWIPRNVRRVEPSDRDGRQSCANYSRPNWCQASKFSSWQDHDKISTSNCQPPSEADIRGGALSLSTQPASSSASLTDSSSIEITKFRKRKSRWDPSSDSNEKVSEFSSDQSMVCNNGCIKLMRPSQLEPIPDIDVAKQDSMTTRGERNNASCEVIAADVDDDDEMPPGFGSPCKEEVCPVVSTCTDINGEITVIGHPQERYLPHLAVSYGIPLTLMENQGTGLTKCGSHFDSSLEIAPSMPFKPFPPLPPYPRQGNRPLSAVDTAFDGNSNYQQAKERAGFLNYQNGRRFFKQQRWNDRPTQRFSHP</sequence>
<feature type="domain" description="CW-type" evidence="14">
    <location>
        <begin position="895"/>
        <end position="947"/>
    </location>
</feature>
<dbReference type="GO" id="GO:0032259">
    <property type="term" value="P:methylation"/>
    <property type="evidence" value="ECO:0007669"/>
    <property type="project" value="UniProtKB-KW"/>
</dbReference>
<dbReference type="InterPro" id="IPR011124">
    <property type="entry name" value="Znf_CW"/>
</dbReference>
<keyword evidence="10" id="KW-0539">Nucleus</keyword>
<comment type="caution">
    <text evidence="16">The sequence shown here is derived from an EMBL/GenBank/DDBJ whole genome shotgun (WGS) entry which is preliminary data.</text>
</comment>
<keyword evidence="6" id="KW-0949">S-adenosyl-L-methionine</keyword>
<dbReference type="PROSITE" id="PS50280">
    <property type="entry name" value="SET"/>
    <property type="match status" value="1"/>
</dbReference>
<name>A0AAP0G225_9ASPA</name>
<dbReference type="SMART" id="SM00570">
    <property type="entry name" value="AWS"/>
    <property type="match status" value="1"/>
</dbReference>
<evidence type="ECO:0000256" key="7">
    <source>
        <dbReference type="ARBA" id="ARBA00022723"/>
    </source>
</evidence>
<keyword evidence="17" id="KW-1185">Reference proteome</keyword>
<dbReference type="PROSITE" id="PS51050">
    <property type="entry name" value="ZF_CW"/>
    <property type="match status" value="1"/>
</dbReference>
<dbReference type="PROSITE" id="PS50868">
    <property type="entry name" value="POST_SET"/>
    <property type="match status" value="1"/>
</dbReference>